<gene>
    <name evidence="1" type="ORF">AVEN_75001_1</name>
</gene>
<dbReference type="Proteomes" id="UP000499080">
    <property type="component" value="Unassembled WGS sequence"/>
</dbReference>
<evidence type="ECO:0000313" key="2">
    <source>
        <dbReference type="Proteomes" id="UP000499080"/>
    </source>
</evidence>
<organism evidence="1 2">
    <name type="scientific">Araneus ventricosus</name>
    <name type="common">Orbweaver spider</name>
    <name type="synonym">Epeira ventricosa</name>
    <dbReference type="NCBI Taxonomy" id="182803"/>
    <lineage>
        <taxon>Eukaryota</taxon>
        <taxon>Metazoa</taxon>
        <taxon>Ecdysozoa</taxon>
        <taxon>Arthropoda</taxon>
        <taxon>Chelicerata</taxon>
        <taxon>Arachnida</taxon>
        <taxon>Araneae</taxon>
        <taxon>Araneomorphae</taxon>
        <taxon>Entelegynae</taxon>
        <taxon>Araneoidea</taxon>
        <taxon>Araneidae</taxon>
        <taxon>Araneus</taxon>
    </lineage>
</organism>
<comment type="caution">
    <text evidence="1">The sequence shown here is derived from an EMBL/GenBank/DDBJ whole genome shotgun (WGS) entry which is preliminary data.</text>
</comment>
<feature type="non-terminal residue" evidence="1">
    <location>
        <position position="1"/>
    </location>
</feature>
<name>A0A4Y2T5T2_ARAVE</name>
<proteinExistence type="predicted"/>
<sequence>GSRIPLAIRKHLCALKQNSEVILVGFLRVDTTFSPTAAKVRLSTGKWHVEGNFKPNKHSAFCNLSEIAYPSQFAPKAMDISPSPFQDLSFLVDFRGSSESWEFR</sequence>
<dbReference type="EMBL" id="BGPR01025958">
    <property type="protein sequence ID" value="GBN95290.1"/>
    <property type="molecule type" value="Genomic_DNA"/>
</dbReference>
<keyword evidence="2" id="KW-1185">Reference proteome</keyword>
<reference evidence="1 2" key="1">
    <citation type="journal article" date="2019" name="Sci. Rep.">
        <title>Orb-weaving spider Araneus ventricosus genome elucidates the spidroin gene catalogue.</title>
        <authorList>
            <person name="Kono N."/>
            <person name="Nakamura H."/>
            <person name="Ohtoshi R."/>
            <person name="Moran D.A.P."/>
            <person name="Shinohara A."/>
            <person name="Yoshida Y."/>
            <person name="Fujiwara M."/>
            <person name="Mori M."/>
            <person name="Tomita M."/>
            <person name="Arakawa K."/>
        </authorList>
    </citation>
    <scope>NUCLEOTIDE SEQUENCE [LARGE SCALE GENOMIC DNA]</scope>
</reference>
<dbReference type="AlphaFoldDB" id="A0A4Y2T5T2"/>
<evidence type="ECO:0000313" key="1">
    <source>
        <dbReference type="EMBL" id="GBN95290.1"/>
    </source>
</evidence>
<accession>A0A4Y2T5T2</accession>
<protein>
    <submittedName>
        <fullName evidence="1">Uncharacterized protein</fullName>
    </submittedName>
</protein>